<dbReference type="InterPro" id="IPR019372">
    <property type="entry name" value="LHFPL"/>
</dbReference>
<comment type="caution">
    <text evidence="6">The sequence shown here is derived from an EMBL/GenBank/DDBJ whole genome shotgun (WGS) entry which is preliminary data.</text>
</comment>
<evidence type="ECO:0000256" key="4">
    <source>
        <dbReference type="ARBA" id="ARBA00023136"/>
    </source>
</evidence>
<dbReference type="AlphaFoldDB" id="A0AAE0RT42"/>
<feature type="transmembrane region" description="Helical" evidence="5">
    <location>
        <begin position="179"/>
        <end position="202"/>
    </location>
</feature>
<reference evidence="6" key="1">
    <citation type="journal article" date="2021" name="Genome Biol. Evol.">
        <title>A High-Quality Reference Genome for a Parasitic Bivalve with Doubly Uniparental Inheritance (Bivalvia: Unionida).</title>
        <authorList>
            <person name="Smith C.H."/>
        </authorList>
    </citation>
    <scope>NUCLEOTIDE SEQUENCE</scope>
    <source>
        <strain evidence="6">CHS0354</strain>
    </source>
</reference>
<dbReference type="Pfam" id="PF10242">
    <property type="entry name" value="L_HMGIC_fpl"/>
    <property type="match status" value="1"/>
</dbReference>
<name>A0AAE0RT42_9BIVA</name>
<reference evidence="6" key="3">
    <citation type="submission" date="2023-05" db="EMBL/GenBank/DDBJ databases">
        <authorList>
            <person name="Smith C.H."/>
        </authorList>
    </citation>
    <scope>NUCLEOTIDE SEQUENCE</scope>
    <source>
        <strain evidence="6">CHS0354</strain>
        <tissue evidence="6">Mantle</tissue>
    </source>
</reference>
<keyword evidence="3 5" id="KW-1133">Transmembrane helix</keyword>
<gene>
    <name evidence="6" type="ORF">CHS0354_029926</name>
</gene>
<proteinExistence type="predicted"/>
<evidence type="ECO:0008006" key="8">
    <source>
        <dbReference type="Google" id="ProtNLM"/>
    </source>
</evidence>
<keyword evidence="4 5" id="KW-0472">Membrane</keyword>
<evidence type="ECO:0000256" key="3">
    <source>
        <dbReference type="ARBA" id="ARBA00022989"/>
    </source>
</evidence>
<reference evidence="6" key="2">
    <citation type="journal article" date="2021" name="Genome Biol. Evol.">
        <title>Developing a high-quality reference genome for a parasitic bivalve with doubly uniparental inheritance (Bivalvia: Unionida).</title>
        <authorList>
            <person name="Smith C.H."/>
        </authorList>
    </citation>
    <scope>NUCLEOTIDE SEQUENCE</scope>
    <source>
        <strain evidence="6">CHS0354</strain>
        <tissue evidence="6">Mantle</tissue>
    </source>
</reference>
<dbReference type="PANTHER" id="PTHR12489">
    <property type="entry name" value="LIPOMA HMGIC FUSION PARTNER-LIKE PROTEIN"/>
    <property type="match status" value="1"/>
</dbReference>
<dbReference type="PANTHER" id="PTHR12489:SF1">
    <property type="entry name" value="LP10272P"/>
    <property type="match status" value="1"/>
</dbReference>
<feature type="transmembrane region" description="Helical" evidence="5">
    <location>
        <begin position="24"/>
        <end position="44"/>
    </location>
</feature>
<feature type="transmembrane region" description="Helical" evidence="5">
    <location>
        <begin position="98"/>
        <end position="121"/>
    </location>
</feature>
<dbReference type="GO" id="GO:0005886">
    <property type="term" value="C:plasma membrane"/>
    <property type="evidence" value="ECO:0007669"/>
    <property type="project" value="TreeGrafter"/>
</dbReference>
<dbReference type="GO" id="GO:0007605">
    <property type="term" value="P:sensory perception of sound"/>
    <property type="evidence" value="ECO:0007669"/>
    <property type="project" value="TreeGrafter"/>
</dbReference>
<dbReference type="Gene3D" id="1.20.140.150">
    <property type="match status" value="1"/>
</dbReference>
<keyword evidence="7" id="KW-1185">Reference proteome</keyword>
<keyword evidence="2 5" id="KW-0812">Transmembrane</keyword>
<evidence type="ECO:0000313" key="6">
    <source>
        <dbReference type="EMBL" id="KAK3579066.1"/>
    </source>
</evidence>
<feature type="transmembrane region" description="Helical" evidence="5">
    <location>
        <begin position="128"/>
        <end position="151"/>
    </location>
</feature>
<comment type="subcellular location">
    <subcellularLocation>
        <location evidence="1">Membrane</location>
        <topology evidence="1">Multi-pass membrane protein</topology>
    </subcellularLocation>
</comment>
<organism evidence="6 7">
    <name type="scientific">Potamilus streckersoni</name>
    <dbReference type="NCBI Taxonomy" id="2493646"/>
    <lineage>
        <taxon>Eukaryota</taxon>
        <taxon>Metazoa</taxon>
        <taxon>Spiralia</taxon>
        <taxon>Lophotrochozoa</taxon>
        <taxon>Mollusca</taxon>
        <taxon>Bivalvia</taxon>
        <taxon>Autobranchia</taxon>
        <taxon>Heteroconchia</taxon>
        <taxon>Palaeoheterodonta</taxon>
        <taxon>Unionida</taxon>
        <taxon>Unionoidea</taxon>
        <taxon>Unionidae</taxon>
        <taxon>Ambleminae</taxon>
        <taxon>Lampsilini</taxon>
        <taxon>Potamilus</taxon>
    </lineage>
</organism>
<evidence type="ECO:0000256" key="5">
    <source>
        <dbReference type="SAM" id="Phobius"/>
    </source>
</evidence>
<sequence length="270" mass="30033">MTLEKYDRDTLFHYAFRFNKNHRALAVSWAVLSMVFTVLNVLTFSSPQWIGDKSGGKGYGYIGLYQVCIPDDANTEGEYFCIGSFQQFQSILTEGFKASTVLCGLSALLMLIVVGALLLFFCFRKNRVFLLCGTMQTISAVFMFLACIIFPSGWNNVEVKKICGNSAGQYQIGECNVRWAYILAILGIFDAAILAILAFFLASKRAKIEMYSASGAVTKSELNGYNTETMSKRSIQMQPAVLTVPMVHGQGGDAYSEYSQVSKPRRNFQL</sequence>
<evidence type="ECO:0000256" key="2">
    <source>
        <dbReference type="ARBA" id="ARBA00022692"/>
    </source>
</evidence>
<protein>
    <recommendedName>
        <fullName evidence="8">Lipoma HMGIC fusion partner-like 3 protein</fullName>
    </recommendedName>
</protein>
<evidence type="ECO:0000256" key="1">
    <source>
        <dbReference type="ARBA" id="ARBA00004141"/>
    </source>
</evidence>
<evidence type="ECO:0000313" key="7">
    <source>
        <dbReference type="Proteomes" id="UP001195483"/>
    </source>
</evidence>
<dbReference type="Proteomes" id="UP001195483">
    <property type="component" value="Unassembled WGS sequence"/>
</dbReference>
<accession>A0AAE0RT42</accession>
<dbReference type="EMBL" id="JAEAOA010001785">
    <property type="protein sequence ID" value="KAK3579066.1"/>
    <property type="molecule type" value="Genomic_DNA"/>
</dbReference>